<keyword evidence="1" id="KW-0812">Transmembrane</keyword>
<dbReference type="EMBL" id="FRDJ01000001">
    <property type="protein sequence ID" value="SHN49982.1"/>
    <property type="molecule type" value="Genomic_DNA"/>
</dbReference>
<dbReference type="AlphaFoldDB" id="A0A1M7RVE7"/>
<dbReference type="PIRSF" id="PIRSF027391">
    <property type="entry name" value="Hpre_diP_synt_I"/>
    <property type="match status" value="1"/>
</dbReference>
<dbReference type="Pfam" id="PF07456">
    <property type="entry name" value="Hpre_diP_synt_I"/>
    <property type="match status" value="1"/>
</dbReference>
<name>A0A1M7RVE7_FERGO</name>
<keyword evidence="3" id="KW-1185">Reference proteome</keyword>
<keyword evidence="1" id="KW-1133">Transmembrane helix</keyword>
<feature type="transmembrane region" description="Helical" evidence="1">
    <location>
        <begin position="115"/>
        <end position="136"/>
    </location>
</feature>
<dbReference type="InterPro" id="IPR014535">
    <property type="entry name" value="Hpre_diP_synt_I"/>
</dbReference>
<dbReference type="STRING" id="1121883.SAMN02745226_00188"/>
<dbReference type="Proteomes" id="UP000184207">
    <property type="component" value="Unassembled WGS sequence"/>
</dbReference>
<evidence type="ECO:0000256" key="1">
    <source>
        <dbReference type="SAM" id="Phobius"/>
    </source>
</evidence>
<organism evidence="2 3">
    <name type="scientific">Fervidobacterium gondwanense DSM 13020</name>
    <dbReference type="NCBI Taxonomy" id="1121883"/>
    <lineage>
        <taxon>Bacteria</taxon>
        <taxon>Thermotogati</taxon>
        <taxon>Thermotogota</taxon>
        <taxon>Thermotogae</taxon>
        <taxon>Thermotogales</taxon>
        <taxon>Fervidobacteriaceae</taxon>
        <taxon>Fervidobacterium</taxon>
    </lineage>
</organism>
<feature type="transmembrane region" description="Helical" evidence="1">
    <location>
        <begin position="20"/>
        <end position="43"/>
    </location>
</feature>
<proteinExistence type="predicted"/>
<reference evidence="3" key="1">
    <citation type="submission" date="2016-12" db="EMBL/GenBank/DDBJ databases">
        <authorList>
            <person name="Varghese N."/>
            <person name="Submissions S."/>
        </authorList>
    </citation>
    <scope>NUCLEOTIDE SEQUENCE [LARGE SCALE GENOMIC DNA]</scope>
    <source>
        <strain evidence="3">DSM 13020</strain>
    </source>
</reference>
<accession>A0A1M7RVE7</accession>
<feature type="transmembrane region" description="Helical" evidence="1">
    <location>
        <begin position="83"/>
        <end position="108"/>
    </location>
</feature>
<keyword evidence="1" id="KW-0472">Membrane</keyword>
<feature type="transmembrane region" description="Helical" evidence="1">
    <location>
        <begin position="55"/>
        <end position="77"/>
    </location>
</feature>
<evidence type="ECO:0000313" key="2">
    <source>
        <dbReference type="EMBL" id="SHN49982.1"/>
    </source>
</evidence>
<evidence type="ECO:0000313" key="3">
    <source>
        <dbReference type="Proteomes" id="UP000184207"/>
    </source>
</evidence>
<gene>
    <name evidence="2" type="ORF">SAMN02745226_00188</name>
</gene>
<protein>
    <submittedName>
        <fullName evidence="2">Heptaprenyl diphosphate synthase</fullName>
    </submittedName>
</protein>
<sequence>MVYVVESVIPFPVPGGKWGFSNFLVLYLSAFSTLSDAVLLAVSKSLLGSVLSGSIFTPGFFMGFFGSITAALVQSVLSRLTPFSVLGLSIVGMVTNNLVQFLVGSVLIGSRAIYVLLPLVLVLGTFSAVANAYLAVQTSKIVDNRFS</sequence>
<dbReference type="InterPro" id="IPR010898">
    <property type="entry name" value="Hpre_diP_synth_I"/>
</dbReference>